<proteinExistence type="predicted"/>
<sequence length="1123" mass="118030">MRRRSSAASNDTQTGSSGAPGRWSTSQMESSVTRLLVATKQLLEALTRWSLRNRCTEGDVSDIYVRLGNDFNSAKLAFQSYGISMDDLASVPGDLRTCLEECLSEEASPQVLEIHLPRIREIIIGLLQGLKLKQAEYKQLLLVQRANSTASTTSVSAGQASSGSGAGGAGGNVAGPRQLRGSHHQQSDSSASIPYPGSSAGGAAAAAAAANNQSQLSPASAHPAKQPSLRALRSRDALERRASKRFSTYTFSKITGVGHHQIGGHGPTSSGLAQLAHLGMGPGVSAGAAAAAAGLHAGDTGPSSSASSINGVPTGSASSTPSNTPGVGSIPGPISAPPPPPTIIRRDSSQNTPTSTRRNAVLNPANASHRRTDSLARDAVPPRAEGNTPPVAEAEEEQEFVSAPGQSSVLATPTPPCRTSSTTHQHRGSISDTSSQQNPRNPPFDPVTLVDPPRAQIVTSQPVSVAVSEPVPAFLPPTATATAAVTIPSAPVVVAPSPPPVVKPPPRPPLTGDITVFVQQGRLTKRATISLSIPLSIARLRMLFIDKFGYSPGKDDFPPIYVKDQTSGVDYELEESELMQVNSLGVDRAGGVVKDGMLLSLNIEPLDQVKQHLDLTLGNLTREVRELKTAFQEREREARRVSRNYGALLDPNSTISGAAAADASTPAPSPQISDSQFAAAGQRMVQMRRANTSKSSNGTMVPQRSDSAGLASTTDTLNGGGILRTISPQPTGSSISSHAAGIAALELKTQHDEISRLRREFAILAQVQTDFQTDFKGLLGQLRASSSRVREIAKQDVSMERNFIVAGKAKLDTSSQEVLTLVEDLQDTVDDLKLDVIQRGVKPKPAILKKISQDIEKALGGLEDLEKYVHNVKPSWKKTWEVELQNIVDEQEFLNHEEGLLSDLREDVAALQEVFDNIQQVVKLRVASARAGSAGARGYLPPPPEEGHQGLNTVMLEVRTQAVDHDRRLRAVEAAEEKRQRELASQTNDFAEELAGFVDGKILRRTGGHMEAERVRQKRNDATLRSMITGEGVGGAPQVIQPLGPAVTKEKPTRLVLGDKAGAVPGPGSAGAGTGTGVGTTPTAKGASTSSATSSSSGMGSALSASSSPVMSPEQEGAGVDVS</sequence>
<keyword evidence="6" id="KW-1185">Reference proteome</keyword>
<feature type="compositionally biased region" description="Low complexity" evidence="3">
    <location>
        <begin position="1079"/>
        <end position="1108"/>
    </location>
</feature>
<dbReference type="Pfam" id="PF03915">
    <property type="entry name" value="AIP3"/>
    <property type="match status" value="1"/>
</dbReference>
<evidence type="ECO:0000256" key="1">
    <source>
        <dbReference type="ARBA" id="ARBA00023054"/>
    </source>
</evidence>
<gene>
    <name evidence="5" type="ORF">A4X09_0g1709</name>
</gene>
<reference evidence="5" key="2">
    <citation type="journal article" date="2019" name="IMA Fungus">
        <title>Genome sequencing and comparison of five Tilletia species to identify candidate genes for the detection of regulated species infecting wheat.</title>
        <authorList>
            <person name="Nguyen H.D.T."/>
            <person name="Sultana T."/>
            <person name="Kesanakurti P."/>
            <person name="Hambleton S."/>
        </authorList>
    </citation>
    <scope>NUCLEOTIDE SEQUENCE</scope>
    <source>
        <strain evidence="5">DAOMC 236422</strain>
    </source>
</reference>
<reference evidence="5" key="1">
    <citation type="submission" date="2016-04" db="EMBL/GenBank/DDBJ databases">
        <authorList>
            <person name="Nguyen H.D."/>
            <person name="Samba Siva P."/>
            <person name="Cullis J."/>
            <person name="Levesque C.A."/>
            <person name="Hambleton S."/>
        </authorList>
    </citation>
    <scope>NUCLEOTIDE SEQUENCE</scope>
    <source>
        <strain evidence="5">DAOMC 236422</strain>
    </source>
</reference>
<dbReference type="GO" id="GO:0051286">
    <property type="term" value="C:cell tip"/>
    <property type="evidence" value="ECO:0007669"/>
    <property type="project" value="TreeGrafter"/>
</dbReference>
<evidence type="ECO:0000256" key="2">
    <source>
        <dbReference type="SAM" id="Coils"/>
    </source>
</evidence>
<evidence type="ECO:0000313" key="6">
    <source>
        <dbReference type="Proteomes" id="UP000078113"/>
    </source>
</evidence>
<dbReference type="GO" id="GO:0005519">
    <property type="term" value="F:cytoskeletal regulatory protein binding"/>
    <property type="evidence" value="ECO:0007669"/>
    <property type="project" value="InterPro"/>
</dbReference>
<dbReference type="GO" id="GO:0005737">
    <property type="term" value="C:cytoplasm"/>
    <property type="evidence" value="ECO:0007669"/>
    <property type="project" value="TreeGrafter"/>
</dbReference>
<feature type="region of interest" description="Disordered" evidence="3">
    <location>
        <begin position="295"/>
        <end position="450"/>
    </location>
</feature>
<feature type="region of interest" description="Disordered" evidence="3">
    <location>
        <begin position="690"/>
        <end position="712"/>
    </location>
</feature>
<evidence type="ECO:0000256" key="3">
    <source>
        <dbReference type="SAM" id="MobiDB-lite"/>
    </source>
</evidence>
<feature type="region of interest" description="Disordered" evidence="3">
    <location>
        <begin position="153"/>
        <end position="232"/>
    </location>
</feature>
<dbReference type="SMART" id="SM00806">
    <property type="entry name" value="AIP3"/>
    <property type="match status" value="1"/>
</dbReference>
<feature type="compositionally biased region" description="Low complexity" evidence="3">
    <location>
        <begin position="153"/>
        <end position="163"/>
    </location>
</feature>
<dbReference type="PANTHER" id="PTHR22741">
    <property type="entry name" value="P140CAP/SNIP-RELATED"/>
    <property type="match status" value="1"/>
</dbReference>
<feature type="domain" description="Actin interacting protein 3 C-terminal" evidence="4">
    <location>
        <begin position="517"/>
        <end position="1021"/>
    </location>
</feature>
<feature type="compositionally biased region" description="Polar residues" evidence="3">
    <location>
        <begin position="428"/>
        <end position="439"/>
    </location>
</feature>
<feature type="compositionally biased region" description="Polar residues" evidence="3">
    <location>
        <begin position="349"/>
        <end position="358"/>
    </location>
</feature>
<evidence type="ECO:0000313" key="5">
    <source>
        <dbReference type="EMBL" id="KAE8270622.1"/>
    </source>
</evidence>
<dbReference type="AlphaFoldDB" id="A0A8X7NBB3"/>
<organism evidence="5 6">
    <name type="scientific">Tilletia walkeri</name>
    <dbReference type="NCBI Taxonomy" id="117179"/>
    <lineage>
        <taxon>Eukaryota</taxon>
        <taxon>Fungi</taxon>
        <taxon>Dikarya</taxon>
        <taxon>Basidiomycota</taxon>
        <taxon>Ustilaginomycotina</taxon>
        <taxon>Exobasidiomycetes</taxon>
        <taxon>Tilletiales</taxon>
        <taxon>Tilletiaceae</taxon>
        <taxon>Tilletia</taxon>
    </lineage>
</organism>
<comment type="caution">
    <text evidence="5">The sequence shown here is derived from an EMBL/GenBank/DDBJ whole genome shotgun (WGS) entry which is preliminary data.</text>
</comment>
<feature type="compositionally biased region" description="Low complexity" evidence="3">
    <location>
        <begin position="324"/>
        <end position="333"/>
    </location>
</feature>
<dbReference type="InterPro" id="IPR005613">
    <property type="entry name" value="AIP3_C"/>
</dbReference>
<name>A0A8X7NBB3_9BASI</name>
<feature type="compositionally biased region" description="Low complexity" evidence="3">
    <location>
        <begin position="187"/>
        <end position="221"/>
    </location>
</feature>
<feature type="coiled-coil region" evidence="2">
    <location>
        <begin position="894"/>
        <end position="921"/>
    </location>
</feature>
<dbReference type="PANTHER" id="PTHR22741:SF10">
    <property type="entry name" value="COILED-COIL DOMAIN-CONTAINING PROTEIN CG32809"/>
    <property type="match status" value="1"/>
</dbReference>
<accession>A0A8X7NBB3</accession>
<evidence type="ECO:0000259" key="4">
    <source>
        <dbReference type="SMART" id="SM00806"/>
    </source>
</evidence>
<dbReference type="EMBL" id="LWDG02000043">
    <property type="protein sequence ID" value="KAE8270622.1"/>
    <property type="molecule type" value="Genomic_DNA"/>
</dbReference>
<dbReference type="Proteomes" id="UP000078113">
    <property type="component" value="Unassembled WGS sequence"/>
</dbReference>
<feature type="compositionally biased region" description="Gly residues" evidence="3">
    <location>
        <begin position="164"/>
        <end position="173"/>
    </location>
</feature>
<dbReference type="InterPro" id="IPR051825">
    <property type="entry name" value="SRCIN1"/>
</dbReference>
<feature type="region of interest" description="Disordered" evidence="3">
    <location>
        <begin position="1"/>
        <end position="26"/>
    </location>
</feature>
<dbReference type="Gene3D" id="1.20.58.1540">
    <property type="entry name" value="Actin interacting protein 3, C-terminal domain"/>
    <property type="match status" value="1"/>
</dbReference>
<feature type="region of interest" description="Disordered" evidence="3">
    <location>
        <begin position="1058"/>
        <end position="1123"/>
    </location>
</feature>
<feature type="compositionally biased region" description="Gly residues" evidence="3">
    <location>
        <begin position="1068"/>
        <end position="1078"/>
    </location>
</feature>
<feature type="compositionally biased region" description="Polar residues" evidence="3">
    <location>
        <begin position="302"/>
        <end position="323"/>
    </location>
</feature>
<dbReference type="GO" id="GO:0030010">
    <property type="term" value="P:establishment of cell polarity"/>
    <property type="evidence" value="ECO:0007669"/>
    <property type="project" value="TreeGrafter"/>
</dbReference>
<protein>
    <recommendedName>
        <fullName evidence="4">Actin interacting protein 3 C-terminal domain-containing protein</fullName>
    </recommendedName>
</protein>
<dbReference type="InterPro" id="IPR056279">
    <property type="entry name" value="Aip3p_Bud6_N"/>
</dbReference>
<keyword evidence="1 2" id="KW-0175">Coiled coil</keyword>
<dbReference type="InterPro" id="IPR022782">
    <property type="entry name" value="AIP3-like_C"/>
</dbReference>
<feature type="coiled-coil region" evidence="2">
    <location>
        <begin position="617"/>
        <end position="644"/>
    </location>
</feature>
<dbReference type="Pfam" id="PF23153">
    <property type="entry name" value="Aip3p_Bud6_N"/>
    <property type="match status" value="1"/>
</dbReference>